<dbReference type="AlphaFoldDB" id="E7C3J4"/>
<evidence type="ECO:0000313" key="1">
    <source>
        <dbReference type="EMBL" id="ADI22018.1"/>
    </source>
</evidence>
<organism evidence="1">
    <name type="scientific">uncultured myxobacterium HF0200_01L06</name>
    <dbReference type="NCBI Taxonomy" id="723556"/>
    <lineage>
        <taxon>Bacteria</taxon>
        <taxon>Pseudomonadati</taxon>
        <taxon>Myxococcota</taxon>
        <taxon>Myxococcia</taxon>
        <taxon>Myxococcales</taxon>
        <taxon>environmental samples</taxon>
    </lineage>
</organism>
<name>E7C3J4_9BACT</name>
<reference evidence="1" key="1">
    <citation type="submission" date="2010-01" db="EMBL/GenBank/DDBJ databases">
        <title>Genome fragments of uncultured bacteria from the North Pacific subtropical Gyre.</title>
        <authorList>
            <person name="Pham V.D."/>
            <person name="Delong E.F."/>
        </authorList>
    </citation>
    <scope>NUCLEOTIDE SEQUENCE</scope>
</reference>
<accession>E7C3J4</accession>
<proteinExistence type="predicted"/>
<dbReference type="EMBL" id="GU567972">
    <property type="protein sequence ID" value="ADI22018.1"/>
    <property type="molecule type" value="Genomic_DNA"/>
</dbReference>
<sequence>MLFGLRDCGADTPKRTPPTIPRFLGIHFEARTSLLECSSPLEETARYSVFKERAKPQQVCMEPVRQNFHFERIPPELDEALSGGHRTLRLDHRAVKGFARGE</sequence>
<protein>
    <submittedName>
        <fullName evidence="1">Uncharacterized protein</fullName>
    </submittedName>
</protein>